<sequence>MQAVGGVISWDGGAGRYRDSIRELVEASHLRIVSREFAERYTGLKDLKAVMHALMAAPARLVVITDGIRGSYGWTGAGEIIHQPAHPVSRVVDTTGCGDVYHGAFLHGWLSGWDLSRCMEFASRLAAQNASGLGGRFVCHPQPGS</sequence>
<dbReference type="SUPFAM" id="SSF53613">
    <property type="entry name" value="Ribokinase-like"/>
    <property type="match status" value="1"/>
</dbReference>
<protein>
    <recommendedName>
        <fullName evidence="1">Carbohydrate kinase PfkB domain-containing protein</fullName>
    </recommendedName>
</protein>
<dbReference type="InterPro" id="IPR029056">
    <property type="entry name" value="Ribokinase-like"/>
</dbReference>
<dbReference type="Proteomes" id="UP000321577">
    <property type="component" value="Unassembled WGS sequence"/>
</dbReference>
<dbReference type="AlphaFoldDB" id="A0A512M9P6"/>
<name>A0A512M9P6_9BACT</name>
<reference evidence="2 3" key="1">
    <citation type="submission" date="2019-07" db="EMBL/GenBank/DDBJ databases">
        <title>Whole genome shotgun sequence of Brevifollis gellanilyticus NBRC 108608.</title>
        <authorList>
            <person name="Hosoyama A."/>
            <person name="Uohara A."/>
            <person name="Ohji S."/>
            <person name="Ichikawa N."/>
        </authorList>
    </citation>
    <scope>NUCLEOTIDE SEQUENCE [LARGE SCALE GENOMIC DNA]</scope>
    <source>
        <strain evidence="2 3">NBRC 108608</strain>
    </source>
</reference>
<evidence type="ECO:0000313" key="2">
    <source>
        <dbReference type="EMBL" id="GEP43051.1"/>
    </source>
</evidence>
<evidence type="ECO:0000259" key="1">
    <source>
        <dbReference type="Pfam" id="PF00294"/>
    </source>
</evidence>
<proteinExistence type="predicted"/>
<dbReference type="PANTHER" id="PTHR42774:SF3">
    <property type="entry name" value="KETOHEXOKINASE"/>
    <property type="match status" value="1"/>
</dbReference>
<evidence type="ECO:0000313" key="3">
    <source>
        <dbReference type="Proteomes" id="UP000321577"/>
    </source>
</evidence>
<dbReference type="Gene3D" id="3.40.1190.20">
    <property type="match status" value="1"/>
</dbReference>
<dbReference type="InterPro" id="IPR011611">
    <property type="entry name" value="PfkB_dom"/>
</dbReference>
<dbReference type="EMBL" id="BKAG01000014">
    <property type="protein sequence ID" value="GEP43051.1"/>
    <property type="molecule type" value="Genomic_DNA"/>
</dbReference>
<comment type="caution">
    <text evidence="2">The sequence shown here is derived from an EMBL/GenBank/DDBJ whole genome shotgun (WGS) entry which is preliminary data.</text>
</comment>
<gene>
    <name evidence="2" type="ORF">BGE01nite_23420</name>
</gene>
<keyword evidence="3" id="KW-1185">Reference proteome</keyword>
<dbReference type="PANTHER" id="PTHR42774">
    <property type="entry name" value="PHOSPHOTRANSFERASE SYSTEM TRANSPORT PROTEIN"/>
    <property type="match status" value="1"/>
</dbReference>
<dbReference type="Pfam" id="PF00294">
    <property type="entry name" value="PfkB"/>
    <property type="match status" value="1"/>
</dbReference>
<feature type="domain" description="Carbohydrate kinase PfkB" evidence="1">
    <location>
        <begin position="17"/>
        <end position="137"/>
    </location>
</feature>
<accession>A0A512M9P6</accession>
<dbReference type="InterPro" id="IPR052562">
    <property type="entry name" value="Ketohexokinase-related"/>
</dbReference>
<organism evidence="2 3">
    <name type="scientific">Brevifollis gellanilyticus</name>
    <dbReference type="NCBI Taxonomy" id="748831"/>
    <lineage>
        <taxon>Bacteria</taxon>
        <taxon>Pseudomonadati</taxon>
        <taxon>Verrucomicrobiota</taxon>
        <taxon>Verrucomicrobiia</taxon>
        <taxon>Verrucomicrobiales</taxon>
        <taxon>Verrucomicrobiaceae</taxon>
    </lineage>
</organism>
<dbReference type="GO" id="GO:0003824">
    <property type="term" value="F:catalytic activity"/>
    <property type="evidence" value="ECO:0007669"/>
    <property type="project" value="UniProtKB-ARBA"/>
</dbReference>